<gene>
    <name evidence="3" type="ORF">I7X39_08550</name>
</gene>
<reference evidence="3" key="1">
    <citation type="submission" date="2020-12" db="EMBL/GenBank/DDBJ databases">
        <title>The genome sequence of Inhella sp. 1Y17.</title>
        <authorList>
            <person name="Liu Y."/>
        </authorList>
    </citation>
    <scope>NUCLEOTIDE SEQUENCE</scope>
    <source>
        <strain evidence="3">1Y17</strain>
    </source>
</reference>
<dbReference type="Proteomes" id="UP000613266">
    <property type="component" value="Unassembled WGS sequence"/>
</dbReference>
<evidence type="ECO:0000313" key="3">
    <source>
        <dbReference type="EMBL" id="MBH9576954.1"/>
    </source>
</evidence>
<proteinExistence type="predicted"/>
<organism evidence="3 4">
    <name type="scientific">Inhella proteolytica</name>
    <dbReference type="NCBI Taxonomy" id="2795029"/>
    <lineage>
        <taxon>Bacteria</taxon>
        <taxon>Pseudomonadati</taxon>
        <taxon>Pseudomonadota</taxon>
        <taxon>Betaproteobacteria</taxon>
        <taxon>Burkholderiales</taxon>
        <taxon>Sphaerotilaceae</taxon>
        <taxon>Inhella</taxon>
    </lineage>
</organism>
<dbReference type="Pfam" id="PF10543">
    <property type="entry name" value="ORF6N"/>
    <property type="match status" value="1"/>
</dbReference>
<dbReference type="EMBL" id="JAEDAK010000005">
    <property type="protein sequence ID" value="MBH9576954.1"/>
    <property type="molecule type" value="Genomic_DNA"/>
</dbReference>
<name>A0A931J010_9BURK</name>
<evidence type="ECO:0000259" key="2">
    <source>
        <dbReference type="Pfam" id="PF10543"/>
    </source>
</evidence>
<comment type="caution">
    <text evidence="3">The sequence shown here is derived from an EMBL/GenBank/DDBJ whole genome shotgun (WGS) entry which is preliminary data.</text>
</comment>
<feature type="region of interest" description="Disordered" evidence="1">
    <location>
        <begin position="173"/>
        <end position="202"/>
    </location>
</feature>
<keyword evidence="4" id="KW-1185">Reference proteome</keyword>
<sequence>MSQALQPLIQSRILTLRGQRVLLDADLAQLYGVETRALVQAVKRNLARFPEDFMFTLSAEEFADLRSQTVISSAALPAVRHGGRRTPPLAFTEQDVAMLSSVLNSPRAIAVNIEIMRTFVRVRALAATHADLAQRLSELEDKTASLALDHELLGRNTRAQLKQVFDTLRQLMTPVEPPTPPKRPIGFVQPDESNRGKAKGRL</sequence>
<evidence type="ECO:0000256" key="1">
    <source>
        <dbReference type="SAM" id="MobiDB-lite"/>
    </source>
</evidence>
<feature type="domain" description="KilA-N DNA-binding" evidence="2">
    <location>
        <begin position="12"/>
        <end position="102"/>
    </location>
</feature>
<protein>
    <submittedName>
        <fullName evidence="3">ORF6N domain-containing protein</fullName>
    </submittedName>
</protein>
<evidence type="ECO:0000313" key="4">
    <source>
        <dbReference type="Proteomes" id="UP000613266"/>
    </source>
</evidence>
<accession>A0A931J010</accession>
<dbReference type="RefSeq" id="WP_198110634.1">
    <property type="nucleotide sequence ID" value="NZ_JAEDAK010000005.1"/>
</dbReference>
<dbReference type="AlphaFoldDB" id="A0A931J010"/>
<dbReference type="InterPro" id="IPR018873">
    <property type="entry name" value="KilA-N_DNA-bd_domain"/>
</dbReference>